<dbReference type="GO" id="GO:0005694">
    <property type="term" value="C:chromosome"/>
    <property type="evidence" value="ECO:0007669"/>
    <property type="project" value="UniProtKB-ARBA"/>
</dbReference>
<dbReference type="FunFam" id="3.30.160.60:FF:000125">
    <property type="entry name" value="Putative zinc finger protein 143"/>
    <property type="match status" value="1"/>
</dbReference>
<dbReference type="GO" id="GO:0000978">
    <property type="term" value="F:RNA polymerase II cis-regulatory region sequence-specific DNA binding"/>
    <property type="evidence" value="ECO:0007669"/>
    <property type="project" value="TreeGrafter"/>
</dbReference>
<feature type="region of interest" description="Disordered" evidence="6">
    <location>
        <begin position="1"/>
        <end position="23"/>
    </location>
</feature>
<evidence type="ECO:0000256" key="5">
    <source>
        <dbReference type="PROSITE-ProRule" id="PRU00042"/>
    </source>
</evidence>
<keyword evidence="1" id="KW-0479">Metal-binding</keyword>
<dbReference type="PROSITE" id="PS50157">
    <property type="entry name" value="ZINC_FINGER_C2H2_2"/>
    <property type="match status" value="2"/>
</dbReference>
<keyword evidence="3 5" id="KW-0863">Zinc-finger</keyword>
<evidence type="ECO:0000313" key="9">
    <source>
        <dbReference type="WBParaSite" id="sdigi.contig75.g3690.t1"/>
    </source>
</evidence>
<dbReference type="FunFam" id="3.30.160.60:FF:001732">
    <property type="entry name" value="Zgc:162936"/>
    <property type="match status" value="1"/>
</dbReference>
<name>A0A915Q6Y3_9BILA</name>
<dbReference type="GO" id="GO:0008270">
    <property type="term" value="F:zinc ion binding"/>
    <property type="evidence" value="ECO:0007669"/>
    <property type="project" value="UniProtKB-KW"/>
</dbReference>
<dbReference type="PROSITE" id="PS00028">
    <property type="entry name" value="ZINC_FINGER_C2H2_1"/>
    <property type="match status" value="2"/>
</dbReference>
<dbReference type="PANTHER" id="PTHR23235">
    <property type="entry name" value="KRUEPPEL-LIKE TRANSCRIPTION FACTOR"/>
    <property type="match status" value="1"/>
</dbReference>
<dbReference type="Pfam" id="PF13894">
    <property type="entry name" value="zf-C2H2_4"/>
    <property type="match status" value="1"/>
</dbReference>
<dbReference type="Gene3D" id="3.30.160.60">
    <property type="entry name" value="Classic Zinc Finger"/>
    <property type="match status" value="2"/>
</dbReference>
<dbReference type="Proteomes" id="UP000887581">
    <property type="component" value="Unplaced"/>
</dbReference>
<evidence type="ECO:0000256" key="6">
    <source>
        <dbReference type="SAM" id="MobiDB-lite"/>
    </source>
</evidence>
<evidence type="ECO:0000256" key="4">
    <source>
        <dbReference type="ARBA" id="ARBA00022833"/>
    </source>
</evidence>
<evidence type="ECO:0000259" key="7">
    <source>
        <dbReference type="PROSITE" id="PS50157"/>
    </source>
</evidence>
<dbReference type="InterPro" id="IPR036236">
    <property type="entry name" value="Znf_C2H2_sf"/>
</dbReference>
<dbReference type="WBParaSite" id="sdigi.contig75.g3690.t1">
    <property type="protein sequence ID" value="sdigi.contig75.g3690.t1"/>
    <property type="gene ID" value="sdigi.contig75.g3690"/>
</dbReference>
<evidence type="ECO:0000256" key="3">
    <source>
        <dbReference type="ARBA" id="ARBA00022771"/>
    </source>
</evidence>
<dbReference type="GO" id="GO:0045893">
    <property type="term" value="P:positive regulation of DNA-templated transcription"/>
    <property type="evidence" value="ECO:0007669"/>
    <property type="project" value="UniProtKB-ARBA"/>
</dbReference>
<evidence type="ECO:0000313" key="8">
    <source>
        <dbReference type="Proteomes" id="UP000887581"/>
    </source>
</evidence>
<organism evidence="8 9">
    <name type="scientific">Setaria digitata</name>
    <dbReference type="NCBI Taxonomy" id="48799"/>
    <lineage>
        <taxon>Eukaryota</taxon>
        <taxon>Metazoa</taxon>
        <taxon>Ecdysozoa</taxon>
        <taxon>Nematoda</taxon>
        <taxon>Chromadorea</taxon>
        <taxon>Rhabditida</taxon>
        <taxon>Spirurina</taxon>
        <taxon>Spiruromorpha</taxon>
        <taxon>Filarioidea</taxon>
        <taxon>Setariidae</taxon>
        <taxon>Setaria</taxon>
    </lineage>
</organism>
<dbReference type="AlphaFoldDB" id="A0A915Q6Y3"/>
<dbReference type="PANTHER" id="PTHR23235:SF120">
    <property type="entry name" value="KRUPPEL-LIKE FACTOR 15"/>
    <property type="match status" value="1"/>
</dbReference>
<accession>A0A915Q6Y3</accession>
<dbReference type="SUPFAM" id="SSF57667">
    <property type="entry name" value="beta-beta-alpha zinc fingers"/>
    <property type="match status" value="1"/>
</dbReference>
<evidence type="ECO:0000256" key="2">
    <source>
        <dbReference type="ARBA" id="ARBA00022737"/>
    </source>
</evidence>
<feature type="domain" description="C2H2-type" evidence="7">
    <location>
        <begin position="35"/>
        <end position="64"/>
    </location>
</feature>
<sequence>MGEKNSNESSPSPSDSSNNVDEATYTAADLAEKPFTCEHTNCHKRFANKFLLKKHQFIHTGLRPHCCPFCGKRFNRKDNLLRHKKTHIANALGTDITSALSSDDFLLRLGADKPTIKLDNEQEEESEI</sequence>
<dbReference type="GO" id="GO:0000981">
    <property type="term" value="F:DNA-binding transcription factor activity, RNA polymerase II-specific"/>
    <property type="evidence" value="ECO:0007669"/>
    <property type="project" value="TreeGrafter"/>
</dbReference>
<keyword evidence="4" id="KW-0862">Zinc</keyword>
<dbReference type="InterPro" id="IPR013087">
    <property type="entry name" value="Znf_C2H2_type"/>
</dbReference>
<feature type="compositionally biased region" description="Low complexity" evidence="6">
    <location>
        <begin position="7"/>
        <end position="22"/>
    </location>
</feature>
<keyword evidence="2" id="KW-0677">Repeat</keyword>
<proteinExistence type="predicted"/>
<dbReference type="SMART" id="SM00355">
    <property type="entry name" value="ZnF_C2H2"/>
    <property type="match status" value="2"/>
</dbReference>
<protein>
    <submittedName>
        <fullName evidence="9">C2H2-type domain-containing protein</fullName>
    </submittedName>
</protein>
<reference evidence="9" key="1">
    <citation type="submission" date="2022-11" db="UniProtKB">
        <authorList>
            <consortium name="WormBaseParasite"/>
        </authorList>
    </citation>
    <scope>IDENTIFICATION</scope>
</reference>
<keyword evidence="8" id="KW-1185">Reference proteome</keyword>
<feature type="domain" description="C2H2-type" evidence="7">
    <location>
        <begin position="65"/>
        <end position="87"/>
    </location>
</feature>
<evidence type="ECO:0000256" key="1">
    <source>
        <dbReference type="ARBA" id="ARBA00022723"/>
    </source>
</evidence>